<dbReference type="PANTHER" id="PTHR47363">
    <property type="entry name" value="GLUCOKINASE"/>
    <property type="match status" value="1"/>
</dbReference>
<comment type="caution">
    <text evidence="3">The sequence shown here is derived from an EMBL/GenBank/DDBJ whole genome shotgun (WGS) entry which is preliminary data.</text>
</comment>
<dbReference type="AlphaFoldDB" id="X1V4Y8"/>
<dbReference type="GO" id="GO:0005524">
    <property type="term" value="F:ATP binding"/>
    <property type="evidence" value="ECO:0007669"/>
    <property type="project" value="InterPro"/>
</dbReference>
<organism evidence="3">
    <name type="scientific">marine sediment metagenome</name>
    <dbReference type="NCBI Taxonomy" id="412755"/>
    <lineage>
        <taxon>unclassified sequences</taxon>
        <taxon>metagenomes</taxon>
        <taxon>ecological metagenomes</taxon>
    </lineage>
</organism>
<evidence type="ECO:0008006" key="4">
    <source>
        <dbReference type="Google" id="ProtNLM"/>
    </source>
</evidence>
<dbReference type="GO" id="GO:0006096">
    <property type="term" value="P:glycolytic process"/>
    <property type="evidence" value="ECO:0007669"/>
    <property type="project" value="InterPro"/>
</dbReference>
<gene>
    <name evidence="3" type="ORF">S12H4_41520</name>
</gene>
<name>X1V4Y8_9ZZZZ</name>
<accession>X1V4Y8</accession>
<protein>
    <recommendedName>
        <fullName evidence="4">Glucokinase</fullName>
    </recommendedName>
</protein>
<sequence length="261" mass="28317">GTKANIGLFSVKGNDIQSVCEKSFICKNYAGLEPILKEFLTISNEQITAASFGVAGTIYKGKCRPVNLPWTIEIKELQKLLNTEQVFILNDLQANALGISQLCPDEFEILNDGVEQEGNTALISAGTGLGESILFWDGKSHIPFATEGGHTDFAPQSTLETELLAYLTLKFGHVSYERIISGPGLHNIYLFLKETGCFGSEPEGVSQRLRQEEPGAVISELALSKESEHCERALDIFVSIFGSEARNLALKSLAVGGVYLG</sequence>
<dbReference type="InterPro" id="IPR003836">
    <property type="entry name" value="Glucokinase"/>
</dbReference>
<dbReference type="GO" id="GO:0005536">
    <property type="term" value="F:D-glucose binding"/>
    <property type="evidence" value="ECO:0007669"/>
    <property type="project" value="InterPro"/>
</dbReference>
<evidence type="ECO:0000256" key="2">
    <source>
        <dbReference type="ARBA" id="ARBA00022777"/>
    </source>
</evidence>
<feature type="non-terminal residue" evidence="3">
    <location>
        <position position="1"/>
    </location>
</feature>
<evidence type="ECO:0000256" key="1">
    <source>
        <dbReference type="ARBA" id="ARBA00022679"/>
    </source>
</evidence>
<proteinExistence type="predicted"/>
<dbReference type="SUPFAM" id="SSF53067">
    <property type="entry name" value="Actin-like ATPase domain"/>
    <property type="match status" value="1"/>
</dbReference>
<dbReference type="Pfam" id="PF02685">
    <property type="entry name" value="Glucokinase"/>
    <property type="match status" value="1"/>
</dbReference>
<dbReference type="GO" id="GO:0004340">
    <property type="term" value="F:glucokinase activity"/>
    <property type="evidence" value="ECO:0007669"/>
    <property type="project" value="InterPro"/>
</dbReference>
<dbReference type="EMBL" id="BARW01025313">
    <property type="protein sequence ID" value="GAJ07216.1"/>
    <property type="molecule type" value="Genomic_DNA"/>
</dbReference>
<dbReference type="Gene3D" id="3.30.420.40">
    <property type="match status" value="1"/>
</dbReference>
<feature type="non-terminal residue" evidence="3">
    <location>
        <position position="261"/>
    </location>
</feature>
<reference evidence="3" key="1">
    <citation type="journal article" date="2014" name="Front. Microbiol.">
        <title>High frequency of phylogenetically diverse reductive dehalogenase-homologous genes in deep subseafloor sedimentary metagenomes.</title>
        <authorList>
            <person name="Kawai M."/>
            <person name="Futagami T."/>
            <person name="Toyoda A."/>
            <person name="Takaki Y."/>
            <person name="Nishi S."/>
            <person name="Hori S."/>
            <person name="Arai W."/>
            <person name="Tsubouchi T."/>
            <person name="Morono Y."/>
            <person name="Uchiyama I."/>
            <person name="Ito T."/>
            <person name="Fujiyama A."/>
            <person name="Inagaki F."/>
            <person name="Takami H."/>
        </authorList>
    </citation>
    <scope>NUCLEOTIDE SEQUENCE</scope>
    <source>
        <strain evidence="3">Expedition CK06-06</strain>
    </source>
</reference>
<dbReference type="CDD" id="cd24008">
    <property type="entry name" value="ASKHA_NBD_GLK"/>
    <property type="match status" value="1"/>
</dbReference>
<dbReference type="Gene3D" id="3.40.367.20">
    <property type="match status" value="1"/>
</dbReference>
<dbReference type="InterPro" id="IPR043129">
    <property type="entry name" value="ATPase_NBD"/>
</dbReference>
<keyword evidence="2" id="KW-0418">Kinase</keyword>
<evidence type="ECO:0000313" key="3">
    <source>
        <dbReference type="EMBL" id="GAJ07216.1"/>
    </source>
</evidence>
<dbReference type="PANTHER" id="PTHR47363:SF1">
    <property type="entry name" value="GLUCOKINASE"/>
    <property type="match status" value="1"/>
</dbReference>
<keyword evidence="1" id="KW-0808">Transferase</keyword>